<dbReference type="AlphaFoldDB" id="A0A7D5URR5"/>
<proteinExistence type="predicted"/>
<keyword evidence="2" id="KW-1185">Reference proteome</keyword>
<dbReference type="GeneID" id="26237353"/>
<protein>
    <submittedName>
        <fullName evidence="1">Uncharacterized protein</fullName>
    </submittedName>
</protein>
<dbReference type="EMBL" id="CP058932">
    <property type="protein sequence ID" value="QLI64991.1"/>
    <property type="molecule type" value="Genomic_DNA"/>
</dbReference>
<organism evidence="1 2">
    <name type="scientific">Metarhizium brunneum</name>
    <dbReference type="NCBI Taxonomy" id="500148"/>
    <lineage>
        <taxon>Eukaryota</taxon>
        <taxon>Fungi</taxon>
        <taxon>Dikarya</taxon>
        <taxon>Ascomycota</taxon>
        <taxon>Pezizomycotina</taxon>
        <taxon>Sordariomycetes</taxon>
        <taxon>Hypocreomycetidae</taxon>
        <taxon>Hypocreales</taxon>
        <taxon>Clavicipitaceae</taxon>
        <taxon>Metarhizium</taxon>
    </lineage>
</organism>
<gene>
    <name evidence="1" type="ORF">G6M90_00g026770</name>
</gene>
<dbReference type="OrthoDB" id="5428040at2759"/>
<dbReference type="Proteomes" id="UP000510686">
    <property type="component" value="Chromosome 1"/>
</dbReference>
<reference evidence="1 2" key="1">
    <citation type="submission" date="2020-07" db="EMBL/GenBank/DDBJ databases">
        <title>Telomere length de novo assembly of all 7 chromosomes of the fungus, Metarhizium brunneum, using a novel assembly pipeline.</title>
        <authorList>
            <person name="Saud z."/>
            <person name="Kortsinoglou A."/>
            <person name="Kouvelis V.N."/>
            <person name="Butt T.M."/>
        </authorList>
    </citation>
    <scope>NUCLEOTIDE SEQUENCE [LARGE SCALE GENOMIC DNA]</scope>
    <source>
        <strain evidence="1 2">4556</strain>
    </source>
</reference>
<dbReference type="RefSeq" id="XP_014547909.1">
    <property type="nucleotide sequence ID" value="XM_014692423.1"/>
</dbReference>
<name>A0A7D5URR5_9HYPO</name>
<dbReference type="KEGG" id="mbrn:26237353"/>
<evidence type="ECO:0000313" key="1">
    <source>
        <dbReference type="EMBL" id="QLI64991.1"/>
    </source>
</evidence>
<evidence type="ECO:0000313" key="2">
    <source>
        <dbReference type="Proteomes" id="UP000510686"/>
    </source>
</evidence>
<accession>A0A7D5URR5</accession>
<sequence>MAGPKDGDTVDVAYTTCPMTATEKTQSPAAHDSAVVKKPVSPWTRLGMASMLLDLVSPAAISVGEAQHVRTIGSNDTAGSPWTMVGNGTDAPVLRVTACMANLGVDTFIADLHSNWDGLEPPVSWDLSAERYNQHHGRARSAGPRSDWQSFLPKYELPSNISSIVNFTVLPPGGVWTFTRALASSLQNPQSTDFTSVHSNQTADRGVILYRYENNAHEAHSSLFQDTLNQTQSPAVALQALLTRICQMVYYEKLPRLNESGHAETAFSHVTVLPTRWTGFGVGMGLH</sequence>